<evidence type="ECO:0000256" key="1">
    <source>
        <dbReference type="SAM" id="MobiDB-lite"/>
    </source>
</evidence>
<proteinExistence type="predicted"/>
<dbReference type="InterPro" id="IPR036388">
    <property type="entry name" value="WH-like_DNA-bd_sf"/>
</dbReference>
<feature type="region of interest" description="Disordered" evidence="1">
    <location>
        <begin position="1"/>
        <end position="22"/>
    </location>
</feature>
<reference evidence="2 3" key="1">
    <citation type="submission" date="2019-06" db="EMBL/GenBank/DDBJ databases">
        <title>Whole genome sequence for Rhodospirillaceae sp. R148.</title>
        <authorList>
            <person name="Wang G."/>
        </authorList>
    </citation>
    <scope>NUCLEOTIDE SEQUENCE [LARGE SCALE GENOMIC DNA]</scope>
    <source>
        <strain evidence="2 3">R148</strain>
    </source>
</reference>
<organism evidence="2 3">
    <name type="scientific">Denitrobaculum tricleocarpae</name>
    <dbReference type="NCBI Taxonomy" id="2591009"/>
    <lineage>
        <taxon>Bacteria</taxon>
        <taxon>Pseudomonadati</taxon>
        <taxon>Pseudomonadota</taxon>
        <taxon>Alphaproteobacteria</taxon>
        <taxon>Rhodospirillales</taxon>
        <taxon>Rhodospirillaceae</taxon>
        <taxon>Denitrobaculum</taxon>
    </lineage>
</organism>
<feature type="compositionally biased region" description="Basic and acidic residues" evidence="1">
    <location>
        <begin position="1"/>
        <end position="11"/>
    </location>
</feature>
<evidence type="ECO:0000313" key="2">
    <source>
        <dbReference type="EMBL" id="TQV77797.1"/>
    </source>
</evidence>
<dbReference type="RefSeq" id="WP_142898140.1">
    <property type="nucleotide sequence ID" value="NZ_ML660058.1"/>
</dbReference>
<protein>
    <recommendedName>
        <fullName evidence="4">MarR family transcriptional regulator</fullName>
    </recommendedName>
</protein>
<evidence type="ECO:0008006" key="4">
    <source>
        <dbReference type="Google" id="ProtNLM"/>
    </source>
</evidence>
<dbReference type="AlphaFoldDB" id="A0A545TKR5"/>
<name>A0A545TKR5_9PROT</name>
<accession>A0A545TKR5</accession>
<keyword evidence="3" id="KW-1185">Reference proteome</keyword>
<comment type="caution">
    <text evidence="2">The sequence shown here is derived from an EMBL/GenBank/DDBJ whole genome shotgun (WGS) entry which is preliminary data.</text>
</comment>
<dbReference type="EMBL" id="VHSH01000007">
    <property type="protein sequence ID" value="TQV77797.1"/>
    <property type="molecule type" value="Genomic_DNA"/>
</dbReference>
<dbReference type="Proteomes" id="UP000315252">
    <property type="component" value="Unassembled WGS sequence"/>
</dbReference>
<gene>
    <name evidence="2" type="ORF">FKG95_19765</name>
</gene>
<sequence length="142" mass="16152">MPDTMSKKEQDQSAAENVPDSKTESVIGYIQAIEKASMRWFDEVSKFEKMDSAYYWPLLTQIYRNDAKGRRTSLSDAEKFVPHLSASQVRRAITIAEEAGFVSLSDPHKRPRYVKLQPKAASLIEDTAEFALTEMSRFLSPD</sequence>
<dbReference type="Gene3D" id="1.10.10.10">
    <property type="entry name" value="Winged helix-like DNA-binding domain superfamily/Winged helix DNA-binding domain"/>
    <property type="match status" value="1"/>
</dbReference>
<evidence type="ECO:0000313" key="3">
    <source>
        <dbReference type="Proteomes" id="UP000315252"/>
    </source>
</evidence>